<sequence>MTQTKLTFIRFENGIWQGHIQASSTPNPEVSYQGETLSDIDLSPAEDGWDLRIQVPVAALSEGVHTFVVADAAATEKLGSFTVIAGEPAADDLRAEIDLLRAELDMLKRAFRRICRDDP</sequence>
<protein>
    <submittedName>
        <fullName evidence="1">Uncharacterized protein</fullName>
    </submittedName>
</protein>
<dbReference type="RefSeq" id="WP_171331048.1">
    <property type="nucleotide sequence ID" value="NZ_WVRA01000005.1"/>
</dbReference>
<evidence type="ECO:0000313" key="2">
    <source>
        <dbReference type="Proteomes" id="UP000597886"/>
    </source>
</evidence>
<dbReference type="AlphaFoldDB" id="A0AA90Z2Q3"/>
<dbReference type="Proteomes" id="UP000597886">
    <property type="component" value="Unassembled WGS sequence"/>
</dbReference>
<gene>
    <name evidence="1" type="ORF">GS634_15355</name>
</gene>
<proteinExistence type="predicted"/>
<reference evidence="1" key="1">
    <citation type="submission" date="2019-12" db="EMBL/GenBank/DDBJ databases">
        <title>Ruegeria JWLKs population differentiation of coral mucus and skeleton niches.</title>
        <authorList>
            <person name="Luo D."/>
        </authorList>
    </citation>
    <scope>NUCLEOTIDE SEQUENCE</scope>
    <source>
        <strain evidence="1">HKCCD6181</strain>
    </source>
</reference>
<organism evidence="1 2">
    <name type="scientific">Ruegeria atlantica</name>
    <dbReference type="NCBI Taxonomy" id="81569"/>
    <lineage>
        <taxon>Bacteria</taxon>
        <taxon>Pseudomonadati</taxon>
        <taxon>Pseudomonadota</taxon>
        <taxon>Alphaproteobacteria</taxon>
        <taxon>Rhodobacterales</taxon>
        <taxon>Roseobacteraceae</taxon>
        <taxon>Ruegeria</taxon>
    </lineage>
</organism>
<dbReference type="EMBL" id="WVRA01000005">
    <property type="protein sequence ID" value="NOE19504.1"/>
    <property type="molecule type" value="Genomic_DNA"/>
</dbReference>
<name>A0AA90Z2Q3_9RHOB</name>
<comment type="caution">
    <text evidence="1">The sequence shown here is derived from an EMBL/GenBank/DDBJ whole genome shotgun (WGS) entry which is preliminary data.</text>
</comment>
<accession>A0AA90Z2Q3</accession>
<evidence type="ECO:0000313" key="1">
    <source>
        <dbReference type="EMBL" id="NOE19504.1"/>
    </source>
</evidence>